<proteinExistence type="predicted"/>
<accession>A0A6P1SWJ2</accession>
<reference evidence="1 2" key="1">
    <citation type="submission" date="2019-12" db="EMBL/GenBank/DDBJ databases">
        <title>Complete genome sequence of Algicella marina strain 9Alg 56(T) isolated from the red alga Tichocarpus crinitus.</title>
        <authorList>
            <person name="Kim S.-G."/>
            <person name="Nedashkovskaya O.I."/>
        </authorList>
    </citation>
    <scope>NUCLEOTIDE SEQUENCE [LARGE SCALE GENOMIC DNA]</scope>
    <source>
        <strain evidence="1 2">9Alg 56</strain>
    </source>
</reference>
<organism evidence="1 2">
    <name type="scientific">Algicella marina</name>
    <dbReference type="NCBI Taxonomy" id="2683284"/>
    <lineage>
        <taxon>Bacteria</taxon>
        <taxon>Pseudomonadati</taxon>
        <taxon>Pseudomonadota</taxon>
        <taxon>Alphaproteobacteria</taxon>
        <taxon>Rhodobacterales</taxon>
        <taxon>Paracoccaceae</taxon>
        <taxon>Algicella</taxon>
    </lineage>
</organism>
<evidence type="ECO:0000313" key="1">
    <source>
        <dbReference type="EMBL" id="QHQ35044.1"/>
    </source>
</evidence>
<protein>
    <recommendedName>
        <fullName evidence="3">Response regulatory domain-containing protein</fullName>
    </recommendedName>
</protein>
<dbReference type="AlphaFoldDB" id="A0A6P1SWJ2"/>
<dbReference type="RefSeq" id="WP_161861609.1">
    <property type="nucleotide sequence ID" value="NZ_CP046620.1"/>
</dbReference>
<dbReference type="Proteomes" id="UP000464495">
    <property type="component" value="Chromosome"/>
</dbReference>
<dbReference type="EMBL" id="CP046620">
    <property type="protein sequence ID" value="QHQ35044.1"/>
    <property type="molecule type" value="Genomic_DNA"/>
</dbReference>
<evidence type="ECO:0008006" key="3">
    <source>
        <dbReference type="Google" id="ProtNLM"/>
    </source>
</evidence>
<sequence length="128" mass="14093">MIMIYEDDSLVGEDLLEMVAGYSQTDAVLFDDIGEMVVAIKDAPRPPCLVFVCYRAEAPHMTRSLEELEAMDFPVVLVDGALAVGERGLPDHWFSLSKPFTDGSIARLFQMLVNAGATFGTPDRRPDP</sequence>
<evidence type="ECO:0000313" key="2">
    <source>
        <dbReference type="Proteomes" id="UP000464495"/>
    </source>
</evidence>
<name>A0A6P1SWJ2_9RHOB</name>
<keyword evidence="2" id="KW-1185">Reference proteome</keyword>
<gene>
    <name evidence="1" type="ORF">GO499_07465</name>
</gene>
<dbReference type="KEGG" id="amaq:GO499_07465"/>